<sequence length="714" mass="81340">MKIDIHTHTRKVKSGDAPTRNIDKEEFADIIKDTDVNILAITNHNHFDSVQFEEFRDSVISYCQVWPGIELDVLENGKRSHLIVVCNPKNYKSFNLVVSQLLDGKSADAFTISLEDLVVKFDTLDCIYIAHYFVKKPNLGNEEIEKLYSLVSNPKRILKEATNSISAGIYISHGHNSIFGSDVKDWKQYIEISKTLPELRLPVESFEQFCLLLEKDEATINTILDKKQKQSIELFPFKSDPFEKVELDIFSDINILFGSKGTGKTDILEALSKHFNTKGHKTSVYKSNDNHLNEVFDIKGSSFNCKASDYGFDECEDEITFLKNVTEGEVTSLNKYELHFSFQETNKISQKLKIKEINNEDEEESERALNEITEILDNFKSFNDFISENDELSEFINVELIQELSDILEKILQQLKIGTENNFLDNKSIKLLNGLVSCFNTEISKKTNQPPKPTKTGFLNYSRNRIKIERAAKKIIALVNQPINPIEEYAGSLGIKGELKCRTNLIFHNGSISNGDYTPVKNVNKTPQKKFVKAIDSISKHTYSNELFSKIADLNEIENIETINTLSDLLLKHKHFTLNDNVYNPSNGESSMILLHKELVEEKDIYLIDEPEKSLGNDYINDVIVPLLKEKALLGKKVIIATHDANIAVRTLPYNSIYRLHELGQHFTMAGNPFSNSLKCKYGSRPELDWKEISMKTLEGGKEAFGERGKIYGN</sequence>
<dbReference type="STRING" id="1544798.LH29_10730"/>
<dbReference type="SUPFAM" id="SSF52540">
    <property type="entry name" value="P-loop containing nucleoside triphosphate hydrolases"/>
    <property type="match status" value="1"/>
</dbReference>
<organism evidence="1 2">
    <name type="scientific">Draconibacterium sediminis</name>
    <dbReference type="NCBI Taxonomy" id="1544798"/>
    <lineage>
        <taxon>Bacteria</taxon>
        <taxon>Pseudomonadati</taxon>
        <taxon>Bacteroidota</taxon>
        <taxon>Bacteroidia</taxon>
        <taxon>Marinilabiliales</taxon>
        <taxon>Prolixibacteraceae</taxon>
        <taxon>Draconibacterium</taxon>
    </lineage>
</organism>
<dbReference type="Gene3D" id="3.20.20.140">
    <property type="entry name" value="Metal-dependent hydrolases"/>
    <property type="match status" value="1"/>
</dbReference>
<gene>
    <name evidence="1" type="ORF">LH29_10730</name>
</gene>
<name>A0A0D8JA15_9BACT</name>
<evidence type="ECO:0000313" key="1">
    <source>
        <dbReference type="EMBL" id="KJF43589.1"/>
    </source>
</evidence>
<dbReference type="PATRIC" id="fig|1544798.3.peg.2301"/>
<reference evidence="1 2" key="1">
    <citation type="submission" date="2014-09" db="EMBL/GenBank/DDBJ databases">
        <title>Draft Genome Sequence of Draconibacterium sp. JN14CK-3.</title>
        <authorList>
            <person name="Dong C."/>
            <person name="Lai Q."/>
            <person name="Shao Z."/>
        </authorList>
    </citation>
    <scope>NUCLEOTIDE SEQUENCE [LARGE SCALE GENOMIC DNA]</scope>
    <source>
        <strain evidence="1 2">JN14CK-3</strain>
    </source>
</reference>
<dbReference type="SUPFAM" id="SSF89550">
    <property type="entry name" value="PHP domain-like"/>
    <property type="match status" value="1"/>
</dbReference>
<keyword evidence="2" id="KW-1185">Reference proteome</keyword>
<dbReference type="InterPro" id="IPR027417">
    <property type="entry name" value="P-loop_NTPase"/>
</dbReference>
<dbReference type="OrthoDB" id="9791620at2"/>
<dbReference type="InterPro" id="IPR016195">
    <property type="entry name" value="Pol/histidinol_Pase-like"/>
</dbReference>
<dbReference type="RefSeq" id="WP_045029312.1">
    <property type="nucleotide sequence ID" value="NZ_JRHC01000002.1"/>
</dbReference>
<protein>
    <submittedName>
        <fullName evidence="1">Uncharacterized protein</fullName>
    </submittedName>
</protein>
<dbReference type="EMBL" id="JRHC01000002">
    <property type="protein sequence ID" value="KJF43589.1"/>
    <property type="molecule type" value="Genomic_DNA"/>
</dbReference>
<evidence type="ECO:0000313" key="2">
    <source>
        <dbReference type="Proteomes" id="UP000032544"/>
    </source>
</evidence>
<proteinExistence type="predicted"/>
<accession>A0A0D8JA15</accession>
<dbReference type="AlphaFoldDB" id="A0A0D8JA15"/>
<dbReference type="Proteomes" id="UP000032544">
    <property type="component" value="Unassembled WGS sequence"/>
</dbReference>
<dbReference type="Gene3D" id="3.40.50.300">
    <property type="entry name" value="P-loop containing nucleotide triphosphate hydrolases"/>
    <property type="match status" value="2"/>
</dbReference>
<comment type="caution">
    <text evidence="1">The sequence shown here is derived from an EMBL/GenBank/DDBJ whole genome shotgun (WGS) entry which is preliminary data.</text>
</comment>